<dbReference type="AlphaFoldDB" id="A0A1Y1BK67"/>
<organism evidence="1 2">
    <name type="scientific">Burkholderia stabilis</name>
    <dbReference type="NCBI Taxonomy" id="95485"/>
    <lineage>
        <taxon>Bacteria</taxon>
        <taxon>Pseudomonadati</taxon>
        <taxon>Pseudomonadota</taxon>
        <taxon>Betaproteobacteria</taxon>
        <taxon>Burkholderiales</taxon>
        <taxon>Burkholderiaceae</taxon>
        <taxon>Burkholderia</taxon>
        <taxon>Burkholderia cepacia complex</taxon>
    </lineage>
</organism>
<reference evidence="1 2" key="1">
    <citation type="journal article" date="2017" name="Genome Announc.">
        <title>Complete Genome Sequence of Burkholderia stabilis FERMP-21014.</title>
        <authorList>
            <person name="Konishi K."/>
            <person name="Kumagai T."/>
            <person name="Sakasegawa S."/>
            <person name="Tamura T."/>
        </authorList>
    </citation>
    <scope>NUCLEOTIDE SEQUENCE [LARGE SCALE GENOMIC DNA]</scope>
    <source>
        <strain evidence="1 2">FERMP-21014</strain>
    </source>
</reference>
<accession>A0A1Y1BK67</accession>
<evidence type="ECO:0000313" key="1">
    <source>
        <dbReference type="EMBL" id="BAX60332.1"/>
    </source>
</evidence>
<evidence type="ECO:0000313" key="2">
    <source>
        <dbReference type="Proteomes" id="UP000218432"/>
    </source>
</evidence>
<dbReference type="EMBL" id="AP018111">
    <property type="protein sequence ID" value="BAX60332.1"/>
    <property type="molecule type" value="Genomic_DNA"/>
</dbReference>
<name>A0A1Y1BK67_9BURK</name>
<dbReference type="RefSeq" id="WP_096472882.1">
    <property type="nucleotide sequence ID" value="NZ_AP018111.1"/>
</dbReference>
<protein>
    <submittedName>
        <fullName evidence="1">Proline rich protein</fullName>
    </submittedName>
</protein>
<gene>
    <name evidence="1" type="ORF">BSFP_031910</name>
</gene>
<proteinExistence type="predicted"/>
<dbReference type="Proteomes" id="UP000218432">
    <property type="component" value="Chromosome 1"/>
</dbReference>
<sequence>MISAVMKPASHRRIALALCCVLVAGAGYRVLVAAMQQPAPVPAFGGLHRDGAHTPPAATAAHAAAAAHAAVPASASASVSVSAPRPASAGAVAATPQEKLAALRAPVSTEAAHDPFTASSWLPPPPVVVPTLPDTRPAPPSAPPVPFTYVGEQDAKAAKPHVFLSNGDQLLIVSPGDVIDGQYRVESVSESNVVLTYLPLNQVQVVSIPREK</sequence>